<gene>
    <name evidence="1" type="ORF">PACLA_8A030534</name>
</gene>
<sequence length="473" mass="54988">MDSVWRRGKGGVAVLWRKELNARINILEELGNDRIIVAQCLEVLDDVVDNLYEKGIIVLAGDFNGHIGKYGGPRSFDTTNRQGLALIDKFKFWNLRSVNSQTFTTGPVETYFAQQGEQLSTTDHIFMKVDELHHVRYCYVDEDHSDNLSFHLPICCCLTFPVKWIKPLPNDTKRRVSWKKIQNPFVLKMYQKLVSRKLSCFNSYTMAGEQDIEYVLSGITQILSSSAKEILPCKRNRPILRPYWNNDLKNAHTKSRECRRKCIAEGRPRNSDNASFREYKAAKCEFRKLLRRKCFEHERNEFSNMDEFYDKDRSRFQKEISAKQKSYSGVCNELKIDGRLITEKEELLSVWKAHYEQLYTPKESPVYDEQFKLPNNKVGGMDELVYEHVKYAGKQFFAVLTDVFNAIRALEAIPKSAEIGVIYSLFKGKKKNKLDKDNHRGIILLNVIGKILERLILDRMMPILIKNGVPDKM</sequence>
<organism evidence="1 2">
    <name type="scientific">Paramuricea clavata</name>
    <name type="common">Red gorgonian</name>
    <name type="synonym">Violescent sea-whip</name>
    <dbReference type="NCBI Taxonomy" id="317549"/>
    <lineage>
        <taxon>Eukaryota</taxon>
        <taxon>Metazoa</taxon>
        <taxon>Cnidaria</taxon>
        <taxon>Anthozoa</taxon>
        <taxon>Octocorallia</taxon>
        <taxon>Malacalcyonacea</taxon>
        <taxon>Plexauridae</taxon>
        <taxon>Paramuricea</taxon>
    </lineage>
</organism>
<dbReference type="PANTHER" id="PTHR19446">
    <property type="entry name" value="REVERSE TRANSCRIPTASES"/>
    <property type="match status" value="1"/>
</dbReference>
<dbReference type="AlphaFoldDB" id="A0A7D9DQW6"/>
<dbReference type="Gene3D" id="3.60.10.10">
    <property type="entry name" value="Endonuclease/exonuclease/phosphatase"/>
    <property type="match status" value="1"/>
</dbReference>
<dbReference type="InterPro" id="IPR036691">
    <property type="entry name" value="Endo/exonu/phosph_ase_sf"/>
</dbReference>
<comment type="caution">
    <text evidence="1">The sequence shown here is derived from an EMBL/GenBank/DDBJ whole genome shotgun (WGS) entry which is preliminary data.</text>
</comment>
<dbReference type="OrthoDB" id="6055832at2759"/>
<protein>
    <submittedName>
        <fullName evidence="1">Uncharacterized protein</fullName>
    </submittedName>
</protein>
<keyword evidence="2" id="KW-1185">Reference proteome</keyword>
<dbReference type="Proteomes" id="UP001152795">
    <property type="component" value="Unassembled WGS sequence"/>
</dbReference>
<evidence type="ECO:0000313" key="2">
    <source>
        <dbReference type="Proteomes" id="UP001152795"/>
    </source>
</evidence>
<accession>A0A7D9DQW6</accession>
<evidence type="ECO:0000313" key="1">
    <source>
        <dbReference type="EMBL" id="CAB3992049.1"/>
    </source>
</evidence>
<proteinExistence type="predicted"/>
<dbReference type="EMBL" id="CACRXK020001969">
    <property type="protein sequence ID" value="CAB3992049.1"/>
    <property type="molecule type" value="Genomic_DNA"/>
</dbReference>
<dbReference type="SUPFAM" id="SSF56219">
    <property type="entry name" value="DNase I-like"/>
    <property type="match status" value="1"/>
</dbReference>
<name>A0A7D9DQW6_PARCT</name>
<reference evidence="1" key="1">
    <citation type="submission" date="2020-04" db="EMBL/GenBank/DDBJ databases">
        <authorList>
            <person name="Alioto T."/>
            <person name="Alioto T."/>
            <person name="Gomez Garrido J."/>
        </authorList>
    </citation>
    <scope>NUCLEOTIDE SEQUENCE</scope>
    <source>
        <strain evidence="1">A484AB</strain>
    </source>
</reference>